<name>A0A1W1Y8E2_9HYPH</name>
<feature type="compositionally biased region" description="Acidic residues" evidence="1">
    <location>
        <begin position="1275"/>
        <end position="1284"/>
    </location>
</feature>
<feature type="region of interest" description="Disordered" evidence="1">
    <location>
        <begin position="68"/>
        <end position="109"/>
    </location>
</feature>
<feature type="domain" description="DNA primase/polymerase bifunctional N-terminal" evidence="2">
    <location>
        <begin position="144"/>
        <end position="305"/>
    </location>
</feature>
<feature type="compositionally biased region" description="Basic and acidic residues" evidence="1">
    <location>
        <begin position="1244"/>
        <end position="1261"/>
    </location>
</feature>
<keyword evidence="4" id="KW-1185">Reference proteome</keyword>
<feature type="region of interest" description="Disordered" evidence="1">
    <location>
        <begin position="1"/>
        <end position="44"/>
    </location>
</feature>
<dbReference type="RefSeq" id="WP_084407775.1">
    <property type="nucleotide sequence ID" value="NZ_FWXR01000001.1"/>
</dbReference>
<evidence type="ECO:0000313" key="4">
    <source>
        <dbReference type="Proteomes" id="UP000192656"/>
    </source>
</evidence>
<dbReference type="Proteomes" id="UP000192656">
    <property type="component" value="Unassembled WGS sequence"/>
</dbReference>
<protein>
    <submittedName>
        <fullName evidence="3">Bifunctional DNA primase/polymerase, N-terminal</fullName>
    </submittedName>
</protein>
<evidence type="ECO:0000313" key="3">
    <source>
        <dbReference type="EMBL" id="SMC32427.1"/>
    </source>
</evidence>
<evidence type="ECO:0000256" key="1">
    <source>
        <dbReference type="SAM" id="MobiDB-lite"/>
    </source>
</evidence>
<accession>A0A1W1Y8E2</accession>
<dbReference type="SUPFAM" id="SSF56747">
    <property type="entry name" value="Prim-pol domain"/>
    <property type="match status" value="1"/>
</dbReference>
<sequence length="1297" mass="143706">MYDEHDPRYLLGDLVDLDPMAEQPRAPRKPRYRSEREIAEEAATEEAARAYARDALSILKAAAGDDFPADIEIDPTPADQATPKESAASAPKPTLPVRRPVDLDDDDDDYDDDDFGAFGAVAALDGEEIVSTRFGEVIFGYLGPLIAKKGWAVIPQEQDGRRPAKVDGERLSWKKFQNEAPDVKTVRRWARQAIGMNAAVVLGRASACTFVVDIDVTDEMLSWSIQSAADEHLGRTEFVRVGNYPKAAIFYRVASPDLIPPNRSFRLLEDDGETLSEHQIEILGQGRVQTVNGRHHKTEDRFSWMRGASPSTHGPESAPLVTPEQIEAFLAAVQEIRRVKGPASMKLDPGVEIEWTAAAGDVAVPRMRSLSDEWTTDADGIVVDGREKYLFALAQRTCLANALLCRTPEGRQALVVAVTAEAVARIKTDHKRHSGWVRTEARRKTLAAAEFVTNNGIMPRPVVPGRMIERARSGPKGMTWAAEKREVVEPTKDERNEKRTEASEIVSSTILDFLLASAAWNALPEDERLDPMKLPAWLLKASASLGKTTNLLKTARRNEVLEAIVSLKNEHGRYPILMILPHHRVAAEVAQKAEDLGLDVIHHYGRAHELGGCAKDYRERAEVLQSAGISASGGCHTELVDIRGEKRDVWCRFHPENPDRPADVRSCAFIERLEKLDRFDLIVTVHAYGTSPVPEKMKNVRAVVVDESIAGNLLVERTFDRKVLLRDRATPRLTKAERKALCGDENAGENATLKITAGWRDQRRRLVKSVIEAWDARRDAAETIASSPERLADLEIALRICSRARQSPAKVTPQTSLREAIEMAAAETGDIAESLAEEHRMWKLLDERVREILQHRGGNEIEDLRSDNRVWPLADGKVQISWIRDFRFADKPVLFLDASGDEETMRVILGEDRTLICKDASVQADFRTTLVPSLRPLDENGRSARTCTFTKSRYVVKDKDSESVRKDKAALLADTRREIVGKAAAFGEGRILVVTPKAVRELLIDGWAAPANVDFLHFGALRGEDWAKRHAACLIFGVQYPNPVSIDGQVAALAHAARCDEDRIDPNGTGTIDGEPIPYLTESRRIAMRDGSDVYLPTMTYSGTIGRRLLGAIADEELTQAAARLRPIWRDDRPSLYIYGDRVPEGIVVDEISSLQEELEKGAAATLEVAIAKGGLIAEDTVGEKDFSAFVRRISGNGIVSAAFFRLAASDGTQAFVPGWMSDEEVEAIARARSSTIEHTPRRRPADKPPKPPKPRERSKMLDAFLGSRGSGGDPPDDFDDDEDFNIHPPELDEIPF</sequence>
<evidence type="ECO:0000259" key="2">
    <source>
        <dbReference type="SMART" id="SM00943"/>
    </source>
</evidence>
<dbReference type="STRING" id="937218.SAMN06297251_10131"/>
<dbReference type="OrthoDB" id="123525at2"/>
<dbReference type="InterPro" id="IPR015330">
    <property type="entry name" value="DNA_primase/pol_bifunc_N"/>
</dbReference>
<proteinExistence type="predicted"/>
<organism evidence="3 4">
    <name type="scientific">Fulvimarina manganoxydans</name>
    <dbReference type="NCBI Taxonomy" id="937218"/>
    <lineage>
        <taxon>Bacteria</taxon>
        <taxon>Pseudomonadati</taxon>
        <taxon>Pseudomonadota</taxon>
        <taxon>Alphaproteobacteria</taxon>
        <taxon>Hyphomicrobiales</taxon>
        <taxon>Aurantimonadaceae</taxon>
        <taxon>Fulvimarina</taxon>
    </lineage>
</organism>
<dbReference type="Pfam" id="PF09250">
    <property type="entry name" value="Prim-Pol"/>
    <property type="match status" value="1"/>
</dbReference>
<dbReference type="SMART" id="SM00943">
    <property type="entry name" value="Prim-Pol"/>
    <property type="match status" value="1"/>
</dbReference>
<dbReference type="EMBL" id="FWXR01000001">
    <property type="protein sequence ID" value="SMC32427.1"/>
    <property type="molecule type" value="Genomic_DNA"/>
</dbReference>
<feature type="region of interest" description="Disordered" evidence="1">
    <location>
        <begin position="1233"/>
        <end position="1297"/>
    </location>
</feature>
<reference evidence="3 4" key="1">
    <citation type="submission" date="2017-04" db="EMBL/GenBank/DDBJ databases">
        <authorList>
            <person name="Afonso C.L."/>
            <person name="Miller P.J."/>
            <person name="Scott M.A."/>
            <person name="Spackman E."/>
            <person name="Goraichik I."/>
            <person name="Dimitrov K.M."/>
            <person name="Suarez D.L."/>
            <person name="Swayne D.E."/>
        </authorList>
    </citation>
    <scope>NUCLEOTIDE SEQUENCE [LARGE SCALE GENOMIC DNA]</scope>
    <source>
        <strain evidence="3 4">CGMCC 1.10972</strain>
    </source>
</reference>
<gene>
    <name evidence="3" type="ORF">SAMN06297251_10131</name>
</gene>